<protein>
    <submittedName>
        <fullName evidence="1">Uncharacterized protein</fullName>
    </submittedName>
</protein>
<proteinExistence type="predicted"/>
<reference evidence="1 2" key="1">
    <citation type="submission" date="2023-07" db="EMBL/GenBank/DDBJ databases">
        <title>Comparative genomics of wheat-associated soil bacteria to identify genetic determinants of phenazine resistance.</title>
        <authorList>
            <person name="Mouncey N."/>
        </authorList>
    </citation>
    <scope>NUCLEOTIDE SEQUENCE [LARGE SCALE GENOMIC DNA]</scope>
    <source>
        <strain evidence="1 2">B3I12</strain>
    </source>
</reference>
<evidence type="ECO:0000313" key="2">
    <source>
        <dbReference type="Proteomes" id="UP001232755"/>
    </source>
</evidence>
<dbReference type="RefSeq" id="WP_307173002.1">
    <property type="nucleotide sequence ID" value="NZ_JAUSYP010000001.1"/>
</dbReference>
<accession>A0ABU0QFZ8</accession>
<name>A0ABU0QFZ8_9ACTN</name>
<comment type="caution">
    <text evidence="1">The sequence shown here is derived from an EMBL/GenBank/DDBJ whole genome shotgun (WGS) entry which is preliminary data.</text>
</comment>
<evidence type="ECO:0000313" key="1">
    <source>
        <dbReference type="EMBL" id="MDQ0745870.1"/>
    </source>
</evidence>
<keyword evidence="2" id="KW-1185">Reference proteome</keyword>
<sequence length="143" mass="15949">MRVPAWWALGPQGRTAAAALLARLEKLTWDEVLTLRRSYNKAWPTDREDPTWYEAQDLAANADRATLKNALIKHTETALDRTARSHSKRVQGFSDEQKAVCFAATALAIEDLSPSLAHRLLGPLRLALGDVHTYPVPSWAHNP</sequence>
<dbReference type="Proteomes" id="UP001232755">
    <property type="component" value="Unassembled WGS sequence"/>
</dbReference>
<gene>
    <name evidence="1" type="ORF">QF034_000101</name>
</gene>
<dbReference type="EMBL" id="JAUSYP010000001">
    <property type="protein sequence ID" value="MDQ0745870.1"/>
    <property type="molecule type" value="Genomic_DNA"/>
</dbReference>
<organism evidence="1 2">
    <name type="scientific">Streptomyces africanus</name>
    <dbReference type="NCBI Taxonomy" id="231024"/>
    <lineage>
        <taxon>Bacteria</taxon>
        <taxon>Bacillati</taxon>
        <taxon>Actinomycetota</taxon>
        <taxon>Actinomycetes</taxon>
        <taxon>Kitasatosporales</taxon>
        <taxon>Streptomycetaceae</taxon>
        <taxon>Streptomyces</taxon>
    </lineage>
</organism>